<dbReference type="PROSITE" id="PS51222">
    <property type="entry name" value="DCD"/>
    <property type="match status" value="1"/>
</dbReference>
<feature type="domain" description="DCD" evidence="2">
    <location>
        <begin position="1"/>
        <end position="66"/>
    </location>
</feature>
<feature type="region of interest" description="Disordered" evidence="1">
    <location>
        <begin position="26"/>
        <end position="45"/>
    </location>
</feature>
<organism evidence="3 4">
    <name type="scientific">Rhizobium sullae</name>
    <name type="common">Rhizobium hedysari</name>
    <dbReference type="NCBI Taxonomy" id="50338"/>
    <lineage>
        <taxon>Bacteria</taxon>
        <taxon>Pseudomonadati</taxon>
        <taxon>Pseudomonadota</taxon>
        <taxon>Alphaproteobacteria</taxon>
        <taxon>Hyphomicrobiales</taxon>
        <taxon>Rhizobiaceae</taxon>
        <taxon>Rhizobium/Agrobacterium group</taxon>
        <taxon>Rhizobium</taxon>
    </lineage>
</organism>
<accession>A0A4R3Q459</accession>
<evidence type="ECO:0000259" key="2">
    <source>
        <dbReference type="PROSITE" id="PS51222"/>
    </source>
</evidence>
<proteinExistence type="predicted"/>
<dbReference type="EMBL" id="SMBH01000015">
    <property type="protein sequence ID" value="TCU12646.1"/>
    <property type="molecule type" value="Genomic_DNA"/>
</dbReference>
<dbReference type="Proteomes" id="UP000294576">
    <property type="component" value="Unassembled WGS sequence"/>
</dbReference>
<evidence type="ECO:0000313" key="4">
    <source>
        <dbReference type="Proteomes" id="UP000294576"/>
    </source>
</evidence>
<protein>
    <recommendedName>
        <fullName evidence="2">DCD domain-containing protein</fullName>
    </recommendedName>
</protein>
<reference evidence="3 4" key="1">
    <citation type="submission" date="2019-03" db="EMBL/GenBank/DDBJ databases">
        <title>Genomic Encyclopedia of Type Strains, Phase IV (KMG-V): Genome sequencing to study the core and pangenomes of soil and plant-associated prokaryotes.</title>
        <authorList>
            <person name="Whitman W."/>
        </authorList>
    </citation>
    <scope>NUCLEOTIDE SEQUENCE [LARGE SCALE GENOMIC DNA]</scope>
    <source>
        <strain evidence="3 4">Hc14</strain>
    </source>
</reference>
<dbReference type="AlphaFoldDB" id="A0A4R3Q459"/>
<evidence type="ECO:0000256" key="1">
    <source>
        <dbReference type="SAM" id="MobiDB-lite"/>
    </source>
</evidence>
<evidence type="ECO:0000313" key="3">
    <source>
        <dbReference type="EMBL" id="TCU12646.1"/>
    </source>
</evidence>
<name>A0A4R3Q459_RHISU</name>
<sequence>MDHATIVTGLMPGQSGLLFEQENTRTSGAFPKPHCGGKTDDPTADNAKIVYQSRPFPRQVRHAVRR</sequence>
<dbReference type="InterPro" id="IPR013989">
    <property type="entry name" value="Dev_and_cell_death_domain"/>
</dbReference>
<gene>
    <name evidence="3" type="ORF">EV132_11582</name>
</gene>
<comment type="caution">
    <text evidence="3">The sequence shown here is derived from an EMBL/GenBank/DDBJ whole genome shotgun (WGS) entry which is preliminary data.</text>
</comment>